<reference evidence="2 3" key="1">
    <citation type="submission" date="2016-03" db="EMBL/GenBank/DDBJ databases">
        <title>Cyphomyrmex costatus WGS genome.</title>
        <authorList>
            <person name="Nygaard S."/>
            <person name="Hu H."/>
            <person name="Boomsma J."/>
            <person name="Zhang G."/>
        </authorList>
    </citation>
    <scope>NUCLEOTIDE SEQUENCE [LARGE SCALE GENOMIC DNA]</scope>
    <source>
        <strain evidence="2">MS0001</strain>
        <tissue evidence="2">Whole body</tissue>
    </source>
</reference>
<keyword evidence="3" id="KW-1185">Reference proteome</keyword>
<dbReference type="EMBL" id="KQ976959">
    <property type="protein sequence ID" value="KYN06793.1"/>
    <property type="molecule type" value="Genomic_DNA"/>
</dbReference>
<dbReference type="STRING" id="456900.A0A151IN66"/>
<accession>A0A151IN66</accession>
<evidence type="ECO:0000313" key="3">
    <source>
        <dbReference type="Proteomes" id="UP000078542"/>
    </source>
</evidence>
<evidence type="ECO:0000259" key="1">
    <source>
        <dbReference type="Pfam" id="PF23055"/>
    </source>
</evidence>
<dbReference type="InterPro" id="IPR055469">
    <property type="entry name" value="DUF7041"/>
</dbReference>
<protein>
    <recommendedName>
        <fullName evidence="1">DUF7041 domain-containing protein</fullName>
    </recommendedName>
</protein>
<feature type="domain" description="DUF7041" evidence="1">
    <location>
        <begin position="21"/>
        <end position="104"/>
    </location>
</feature>
<sequence length="249" mass="28951">MSARIYDEVHALSRFEIKPIPFWKTKPDLWFVKIEALFRIADITVDVIKYNYVIQCLDDTSLTVVSDFVLKPPAADIKYLILKYRLIEKFAKENSAERKLRELLDEVDLSDRRPSQVLRRMRDLAQNSVSEEVLRSLWLQRLLQQIQATLTATKYDLEELADRIMDVLPIGNNTVATLTPTQATSMDSQMSTLLDRVEKLETHLSRSESHVSSDRHCRSRSRSKSENHLCWYHIHFGINAINCTQPCGW</sequence>
<organism evidence="2 3">
    <name type="scientific">Cyphomyrmex costatus</name>
    <dbReference type="NCBI Taxonomy" id="456900"/>
    <lineage>
        <taxon>Eukaryota</taxon>
        <taxon>Metazoa</taxon>
        <taxon>Ecdysozoa</taxon>
        <taxon>Arthropoda</taxon>
        <taxon>Hexapoda</taxon>
        <taxon>Insecta</taxon>
        <taxon>Pterygota</taxon>
        <taxon>Neoptera</taxon>
        <taxon>Endopterygota</taxon>
        <taxon>Hymenoptera</taxon>
        <taxon>Apocrita</taxon>
        <taxon>Aculeata</taxon>
        <taxon>Formicoidea</taxon>
        <taxon>Formicidae</taxon>
        <taxon>Myrmicinae</taxon>
        <taxon>Cyphomyrmex</taxon>
    </lineage>
</organism>
<name>A0A151IN66_9HYME</name>
<dbReference type="PANTHER" id="PTHR33327">
    <property type="entry name" value="ENDONUCLEASE"/>
    <property type="match status" value="1"/>
</dbReference>
<dbReference type="AlphaFoldDB" id="A0A151IN66"/>
<gene>
    <name evidence="2" type="ORF">ALC62_02253</name>
</gene>
<dbReference type="Proteomes" id="UP000078542">
    <property type="component" value="Unassembled WGS sequence"/>
</dbReference>
<dbReference type="PANTHER" id="PTHR33327:SF3">
    <property type="entry name" value="RNA-DIRECTED DNA POLYMERASE"/>
    <property type="match status" value="1"/>
</dbReference>
<proteinExistence type="predicted"/>
<dbReference type="Pfam" id="PF23055">
    <property type="entry name" value="DUF7041"/>
    <property type="match status" value="1"/>
</dbReference>
<evidence type="ECO:0000313" key="2">
    <source>
        <dbReference type="EMBL" id="KYN06793.1"/>
    </source>
</evidence>